<dbReference type="EC" id="3.4.11.10" evidence="8"/>
<organism evidence="10 11">
    <name type="scientific">Terrabacter carboxydivorans</name>
    <dbReference type="NCBI Taxonomy" id="619730"/>
    <lineage>
        <taxon>Bacteria</taxon>
        <taxon>Bacillati</taxon>
        <taxon>Actinomycetota</taxon>
        <taxon>Actinomycetes</taxon>
        <taxon>Micrococcales</taxon>
        <taxon>Intrasporangiaceae</taxon>
        <taxon>Terrabacter</taxon>
    </lineage>
</organism>
<feature type="active site" evidence="8">
    <location>
        <position position="278"/>
    </location>
</feature>
<proteinExistence type="inferred from homology"/>
<feature type="binding site" evidence="8">
    <location>
        <position position="351"/>
    </location>
    <ligand>
        <name>Mn(2+)</name>
        <dbReference type="ChEBI" id="CHEBI:29035"/>
        <label>1</label>
    </ligand>
</feature>
<dbReference type="EMBL" id="BAAARE010000001">
    <property type="protein sequence ID" value="GAA2467311.1"/>
    <property type="molecule type" value="Genomic_DNA"/>
</dbReference>
<dbReference type="Pfam" id="PF00883">
    <property type="entry name" value="Peptidase_M17"/>
    <property type="match status" value="1"/>
</dbReference>
<comment type="catalytic activity">
    <reaction evidence="2 8">
        <text>Release of an N-terminal amino acid, preferentially leucine, but not glutamic or aspartic acids.</text>
        <dbReference type="EC" id="3.4.11.10"/>
    </reaction>
</comment>
<feature type="binding site" evidence="8">
    <location>
        <position position="271"/>
    </location>
    <ligand>
        <name>Mn(2+)</name>
        <dbReference type="ChEBI" id="CHEBI:29035"/>
        <label>1</label>
    </ligand>
</feature>
<comment type="cofactor">
    <cofactor evidence="8">
        <name>Mn(2+)</name>
        <dbReference type="ChEBI" id="CHEBI:29035"/>
    </cofactor>
    <text evidence="8">Binds 2 manganese ions per subunit.</text>
</comment>
<sequence>MSTPAMRTVDPVPSTRSYAVVDVVTQLPGADEVGAVAVPVAEGAEPPAELGHDASALAAVGFTGRRGQTHVLPSAGRALVAVGIGAVDAVDEAAVRDLAATFARAVPQHTRLAVELPEREIGLSPGAFARAVTEGVLLGRWQFRISDSDDGSALERLVVVAPAAHSDEVVEGVRRGELLARAAALGRDLSNCPAAVLTATRMGEVAQELGPPAGLEVEVVGREELVELGCGGLLGVNLGSVEEPRMIRLHYVPEGPSRGHLALVGKGIMYDSGGISIKPSDESHAQMKNDMTGAATVLAAMTALRDAGCRTEVTGYLMCTDNMPSGSALKLGDVLQMRNGKTVEVRNTDAEGRLVMADALSLAVELDVDAIVDIATLTGACLRALGVDIAGVMGNSDALVEQVRAAGAAVDEPVWPLPLHRAYRKQLDSPIADMTNLGGPNAGQITAGLFLEEFVGGKPWAHIDIAGTAQLPEAVGWRNTGATGFGSRLLVELACAFERPTESGGASGTGS</sequence>
<evidence type="ECO:0000313" key="11">
    <source>
        <dbReference type="Proteomes" id="UP001500730"/>
    </source>
</evidence>
<evidence type="ECO:0000256" key="7">
    <source>
        <dbReference type="ARBA" id="ARBA00049972"/>
    </source>
</evidence>
<evidence type="ECO:0000256" key="8">
    <source>
        <dbReference type="HAMAP-Rule" id="MF_00181"/>
    </source>
</evidence>
<dbReference type="PANTHER" id="PTHR11963:SF23">
    <property type="entry name" value="CYTOSOL AMINOPEPTIDASE"/>
    <property type="match status" value="1"/>
</dbReference>
<protein>
    <recommendedName>
        <fullName evidence="8">Probable cytosol aminopeptidase</fullName>
        <ecNumber evidence="8">3.4.11.1</ecNumber>
    </recommendedName>
    <alternativeName>
        <fullName evidence="8">Leucine aminopeptidase</fullName>
        <shortName evidence="8">LAP</shortName>
        <ecNumber evidence="8">3.4.11.10</ecNumber>
    </alternativeName>
    <alternativeName>
        <fullName evidence="8">Leucyl aminopeptidase</fullName>
    </alternativeName>
</protein>
<feature type="binding site" evidence="8">
    <location>
        <position position="349"/>
    </location>
    <ligand>
        <name>Mn(2+)</name>
        <dbReference type="ChEBI" id="CHEBI:29035"/>
        <label>1</label>
    </ligand>
</feature>
<dbReference type="SUPFAM" id="SSF53187">
    <property type="entry name" value="Zn-dependent exopeptidases"/>
    <property type="match status" value="1"/>
</dbReference>
<comment type="catalytic activity">
    <reaction evidence="1 8">
        <text>Release of an N-terminal amino acid, Xaa-|-Yaa-, in which Xaa is preferably Leu, but may be other amino acids including Pro although not Arg or Lys, and Yaa may be Pro. Amino acid amides and methyl esters are also readily hydrolyzed, but rates on arylamides are exceedingly low.</text>
        <dbReference type="EC" id="3.4.11.1"/>
    </reaction>
</comment>
<accession>A0ABN3KR33</accession>
<dbReference type="EC" id="3.4.11.1" evidence="8"/>
<feature type="binding site" evidence="8">
    <location>
        <position position="351"/>
    </location>
    <ligand>
        <name>Mn(2+)</name>
        <dbReference type="ChEBI" id="CHEBI:29035"/>
        <label>2</label>
    </ligand>
</feature>
<dbReference type="SUPFAM" id="SSF52949">
    <property type="entry name" value="Macro domain-like"/>
    <property type="match status" value="1"/>
</dbReference>
<keyword evidence="11" id="KW-1185">Reference proteome</keyword>
<dbReference type="CDD" id="cd00433">
    <property type="entry name" value="Peptidase_M17"/>
    <property type="match status" value="1"/>
</dbReference>
<evidence type="ECO:0000256" key="6">
    <source>
        <dbReference type="ARBA" id="ARBA00022801"/>
    </source>
</evidence>
<feature type="binding site" evidence="8">
    <location>
        <position position="290"/>
    </location>
    <ligand>
        <name>Mn(2+)</name>
        <dbReference type="ChEBI" id="CHEBI:29035"/>
        <label>2</label>
    </ligand>
</feature>
<comment type="caution">
    <text evidence="10">The sequence shown here is derived from an EMBL/GenBank/DDBJ whole genome shotgun (WGS) entry which is preliminary data.</text>
</comment>
<feature type="binding site" evidence="8">
    <location>
        <position position="266"/>
    </location>
    <ligand>
        <name>Mn(2+)</name>
        <dbReference type="ChEBI" id="CHEBI:29035"/>
        <label>2</label>
    </ligand>
</feature>
<reference evidence="10 11" key="1">
    <citation type="journal article" date="2019" name="Int. J. Syst. Evol. Microbiol.">
        <title>The Global Catalogue of Microorganisms (GCM) 10K type strain sequencing project: providing services to taxonomists for standard genome sequencing and annotation.</title>
        <authorList>
            <consortium name="The Broad Institute Genomics Platform"/>
            <consortium name="The Broad Institute Genome Sequencing Center for Infectious Disease"/>
            <person name="Wu L."/>
            <person name="Ma J."/>
        </authorList>
    </citation>
    <scope>NUCLEOTIDE SEQUENCE [LARGE SCALE GENOMIC DNA]</scope>
    <source>
        <strain evidence="10 11">JCM 16259</strain>
    </source>
</reference>
<feature type="binding site" evidence="8">
    <location>
        <position position="271"/>
    </location>
    <ligand>
        <name>Mn(2+)</name>
        <dbReference type="ChEBI" id="CHEBI:29035"/>
        <label>2</label>
    </ligand>
</feature>
<comment type="similarity">
    <text evidence="3 8">Belongs to the peptidase M17 family.</text>
</comment>
<dbReference type="Gene3D" id="3.40.220.10">
    <property type="entry name" value="Leucine Aminopeptidase, subunit E, domain 1"/>
    <property type="match status" value="1"/>
</dbReference>
<dbReference type="InterPro" id="IPR043472">
    <property type="entry name" value="Macro_dom-like"/>
</dbReference>
<comment type="function">
    <text evidence="7 8">Presumably involved in the processing and regular turnover of intracellular proteins. Catalyzes the removal of unsubstituted N-terminal amino acids from various peptides.</text>
</comment>
<keyword evidence="8" id="KW-0963">Cytoplasm</keyword>
<name>A0ABN3KR33_9MICO</name>
<evidence type="ECO:0000259" key="9">
    <source>
        <dbReference type="PROSITE" id="PS00631"/>
    </source>
</evidence>
<gene>
    <name evidence="8" type="primary">pepA</name>
    <name evidence="10" type="ORF">GCM10009858_00570</name>
</gene>
<evidence type="ECO:0000256" key="5">
    <source>
        <dbReference type="ARBA" id="ARBA00022670"/>
    </source>
</evidence>
<dbReference type="Gene3D" id="3.40.630.10">
    <property type="entry name" value="Zn peptidases"/>
    <property type="match status" value="1"/>
</dbReference>
<evidence type="ECO:0000256" key="4">
    <source>
        <dbReference type="ARBA" id="ARBA00022438"/>
    </source>
</evidence>
<dbReference type="InterPro" id="IPR008283">
    <property type="entry name" value="Peptidase_M17_N"/>
</dbReference>
<dbReference type="PANTHER" id="PTHR11963">
    <property type="entry name" value="LEUCINE AMINOPEPTIDASE-RELATED"/>
    <property type="match status" value="1"/>
</dbReference>
<feature type="domain" description="Cytosol aminopeptidase" evidence="9">
    <location>
        <begin position="347"/>
        <end position="354"/>
    </location>
</feature>
<evidence type="ECO:0000313" key="10">
    <source>
        <dbReference type="EMBL" id="GAA2467311.1"/>
    </source>
</evidence>
<keyword evidence="8" id="KW-0464">Manganese</keyword>
<feature type="active site" evidence="8">
    <location>
        <position position="353"/>
    </location>
</feature>
<dbReference type="Pfam" id="PF02789">
    <property type="entry name" value="Peptidase_M17_N"/>
    <property type="match status" value="1"/>
</dbReference>
<dbReference type="RefSeq" id="WP_344252110.1">
    <property type="nucleotide sequence ID" value="NZ_BAAARE010000001.1"/>
</dbReference>
<dbReference type="InterPro" id="IPR023042">
    <property type="entry name" value="Peptidase_M17_leu_NH2_pept"/>
</dbReference>
<dbReference type="InterPro" id="IPR011356">
    <property type="entry name" value="Leucine_aapep/pepB"/>
</dbReference>
<keyword evidence="8" id="KW-0479">Metal-binding</keyword>
<dbReference type="PRINTS" id="PR00481">
    <property type="entry name" value="LAMNOPPTDASE"/>
</dbReference>
<keyword evidence="5 8" id="KW-0645">Protease</keyword>
<dbReference type="InterPro" id="IPR000819">
    <property type="entry name" value="Peptidase_M17_C"/>
</dbReference>
<dbReference type="PROSITE" id="PS00631">
    <property type="entry name" value="CYTOSOL_AP"/>
    <property type="match status" value="1"/>
</dbReference>
<evidence type="ECO:0000256" key="1">
    <source>
        <dbReference type="ARBA" id="ARBA00000135"/>
    </source>
</evidence>
<dbReference type="HAMAP" id="MF_00181">
    <property type="entry name" value="Cytosol_peptidase_M17"/>
    <property type="match status" value="1"/>
</dbReference>
<dbReference type="Proteomes" id="UP001500730">
    <property type="component" value="Unassembled WGS sequence"/>
</dbReference>
<evidence type="ECO:0000256" key="3">
    <source>
        <dbReference type="ARBA" id="ARBA00009528"/>
    </source>
</evidence>
<keyword evidence="4 8" id="KW-0031">Aminopeptidase</keyword>
<evidence type="ECO:0000256" key="2">
    <source>
        <dbReference type="ARBA" id="ARBA00000967"/>
    </source>
</evidence>
<comment type="subcellular location">
    <subcellularLocation>
        <location evidence="8">Cytoplasm</location>
    </subcellularLocation>
</comment>
<keyword evidence="6 8" id="KW-0378">Hydrolase</keyword>